<reference evidence="1" key="1">
    <citation type="submission" date="2025-08" db="UniProtKB">
        <authorList>
            <consortium name="Ensembl"/>
        </authorList>
    </citation>
    <scope>IDENTIFICATION</scope>
</reference>
<organism evidence="1 2">
    <name type="scientific">Oryzias sinensis</name>
    <name type="common">Chinese medaka</name>
    <dbReference type="NCBI Taxonomy" id="183150"/>
    <lineage>
        <taxon>Eukaryota</taxon>
        <taxon>Metazoa</taxon>
        <taxon>Chordata</taxon>
        <taxon>Craniata</taxon>
        <taxon>Vertebrata</taxon>
        <taxon>Euteleostomi</taxon>
        <taxon>Actinopterygii</taxon>
        <taxon>Neopterygii</taxon>
        <taxon>Teleostei</taxon>
        <taxon>Neoteleostei</taxon>
        <taxon>Acanthomorphata</taxon>
        <taxon>Ovalentaria</taxon>
        <taxon>Atherinomorphae</taxon>
        <taxon>Beloniformes</taxon>
        <taxon>Adrianichthyidae</taxon>
        <taxon>Oryziinae</taxon>
        <taxon>Oryzias</taxon>
    </lineage>
</organism>
<dbReference type="Ensembl" id="ENSOSIT00000006612.1">
    <property type="protein sequence ID" value="ENSOSIP00000006171.1"/>
    <property type="gene ID" value="ENSOSIG00000004207.1"/>
</dbReference>
<accession>A0A8C7X0K7</accession>
<dbReference type="AlphaFoldDB" id="A0A8C7X0K7"/>
<evidence type="ECO:0000313" key="1">
    <source>
        <dbReference type="Ensembl" id="ENSOSIP00000006171.1"/>
    </source>
</evidence>
<reference evidence="1" key="2">
    <citation type="submission" date="2025-09" db="UniProtKB">
        <authorList>
            <consortium name="Ensembl"/>
        </authorList>
    </citation>
    <scope>IDENTIFICATION</scope>
</reference>
<keyword evidence="2" id="KW-1185">Reference proteome</keyword>
<name>A0A8C7X0K7_9TELE</name>
<protein>
    <submittedName>
        <fullName evidence="1">Uncharacterized protein</fullName>
    </submittedName>
</protein>
<evidence type="ECO:0000313" key="2">
    <source>
        <dbReference type="Proteomes" id="UP000694383"/>
    </source>
</evidence>
<sequence>MERQLRNSQKIYQSSSIPSIVPHRFPIANTCINCLKLPLSNLVKQIFPPYFLLLYSCFVFCTS</sequence>
<dbReference type="Proteomes" id="UP000694383">
    <property type="component" value="Unplaced"/>
</dbReference>
<proteinExistence type="predicted"/>